<evidence type="ECO:0000256" key="2">
    <source>
        <dbReference type="ARBA" id="ARBA00023235"/>
    </source>
</evidence>
<dbReference type="InterPro" id="IPR050262">
    <property type="entry name" value="Ribose-5P_isomerase"/>
</dbReference>
<protein>
    <recommendedName>
        <fullName evidence="3">Ribose-5-phosphate isomerase A</fullName>
        <ecNumber evidence="3">5.3.1.6</ecNumber>
    </recommendedName>
    <alternativeName>
        <fullName evidence="3">Phosphoriboisomerase A</fullName>
        <shortName evidence="3">PRI</shortName>
    </alternativeName>
</protein>
<sequence>MNVDDCKRAAAHLAASLVKPGMVVGLGTGSTAAFMIERLGERVAKEGLKIQAIPTSEESTKLARAAGIPITTFADHSVVDITIDGADEVERKTLHLIKGLGAALLREKIVAQASRRFVVIVDVTKPVDQLGQRVPVPVEVVPFGYEATAARLEAMGAKVIRPRRHLTGELLTTDNGNRILDCAFGPIDDVQALAARLDGTVGVVEHGLFPNMATDVLVATEREVEQWAP</sequence>
<dbReference type="InterPro" id="IPR004788">
    <property type="entry name" value="Ribose5P_isomerase_type_A"/>
</dbReference>
<dbReference type="Gene3D" id="3.30.70.260">
    <property type="match status" value="1"/>
</dbReference>
<dbReference type="CDD" id="cd01398">
    <property type="entry name" value="RPI_A"/>
    <property type="match status" value="1"/>
</dbReference>
<comment type="pathway">
    <text evidence="3">Carbohydrate degradation; pentose phosphate pathway; D-ribose 5-phosphate from D-ribulose 5-phosphate (non-oxidative stage): step 1/1.</text>
</comment>
<dbReference type="AlphaFoldDB" id="A0A1S8GPP2"/>
<dbReference type="GO" id="GO:0009052">
    <property type="term" value="P:pentose-phosphate shunt, non-oxidative branch"/>
    <property type="evidence" value="ECO:0007669"/>
    <property type="project" value="UniProtKB-UniRule"/>
</dbReference>
<dbReference type="GO" id="GO:0004751">
    <property type="term" value="F:ribose-5-phosphate isomerase activity"/>
    <property type="evidence" value="ECO:0007669"/>
    <property type="project" value="UniProtKB-UniRule"/>
</dbReference>
<comment type="catalytic activity">
    <reaction evidence="1 3">
        <text>aldehydo-D-ribose 5-phosphate = D-ribulose 5-phosphate</text>
        <dbReference type="Rhea" id="RHEA:14657"/>
        <dbReference type="ChEBI" id="CHEBI:58121"/>
        <dbReference type="ChEBI" id="CHEBI:58273"/>
        <dbReference type="EC" id="5.3.1.6"/>
    </reaction>
</comment>
<comment type="subunit">
    <text evidence="3">Homodimer.</text>
</comment>
<dbReference type="FunFam" id="3.40.50.1360:FF:000001">
    <property type="entry name" value="Ribose-5-phosphate isomerase A"/>
    <property type="match status" value="1"/>
</dbReference>
<dbReference type="OrthoDB" id="5870696at2"/>
<name>A0A1S8GPP2_9PROT</name>
<dbReference type="EMBL" id="JATM01000003">
    <property type="protein sequence ID" value="OOL18372.1"/>
    <property type="molecule type" value="Genomic_DNA"/>
</dbReference>
<evidence type="ECO:0000313" key="4">
    <source>
        <dbReference type="EMBL" id="OOL18372.1"/>
    </source>
</evidence>
<dbReference type="HAMAP" id="MF_00170">
    <property type="entry name" value="Rib_5P_isom_A"/>
    <property type="match status" value="1"/>
</dbReference>
<dbReference type="SUPFAM" id="SSF75445">
    <property type="entry name" value="D-ribose-5-phosphate isomerase (RpiA), lid domain"/>
    <property type="match status" value="1"/>
</dbReference>
<dbReference type="SUPFAM" id="SSF100950">
    <property type="entry name" value="NagB/RpiA/CoA transferase-like"/>
    <property type="match status" value="1"/>
</dbReference>
<keyword evidence="5" id="KW-1185">Reference proteome</keyword>
<feature type="binding site" evidence="3">
    <location>
        <position position="125"/>
    </location>
    <ligand>
        <name>substrate</name>
    </ligand>
</feature>
<dbReference type="STRING" id="1539051.AL01_06135"/>
<dbReference type="PANTHER" id="PTHR43748">
    <property type="entry name" value="RIBOSE-5-PHOSPHATE ISOMERASE 3, CHLOROPLASTIC-RELATED"/>
    <property type="match status" value="1"/>
</dbReference>
<dbReference type="EC" id="5.3.1.6" evidence="3"/>
<feature type="binding site" evidence="3">
    <location>
        <begin position="84"/>
        <end position="87"/>
    </location>
    <ligand>
        <name>substrate</name>
    </ligand>
</feature>
<reference evidence="4 5" key="1">
    <citation type="journal article" date="2016" name="PLoS ONE">
        <title>Whole-Genome Sequence Analysis of Bombella intestini LMG 28161T, a Novel Acetic Acid Bacterium Isolated from the Crop of a Red-Tailed Bumble Bee, Bombus lapidarius.</title>
        <authorList>
            <person name="Li L."/>
            <person name="Illeghems K."/>
            <person name="Van Kerrebroeck S."/>
            <person name="Borremans W."/>
            <person name="Cleenwerck I."/>
            <person name="Smagghe G."/>
            <person name="De Vuyst L."/>
            <person name="Vandamme P."/>
        </authorList>
    </citation>
    <scope>NUCLEOTIDE SEQUENCE [LARGE SCALE GENOMIC DNA]</scope>
    <source>
        <strain evidence="4 5">R-52487</strain>
    </source>
</reference>
<evidence type="ECO:0000256" key="3">
    <source>
        <dbReference type="HAMAP-Rule" id="MF_00170"/>
    </source>
</evidence>
<dbReference type="NCBIfam" id="NF001924">
    <property type="entry name" value="PRK00702.1"/>
    <property type="match status" value="1"/>
</dbReference>
<dbReference type="NCBIfam" id="TIGR00021">
    <property type="entry name" value="rpiA"/>
    <property type="match status" value="1"/>
</dbReference>
<comment type="caution">
    <text evidence="4">The sequence shown here is derived from an EMBL/GenBank/DDBJ whole genome shotgun (WGS) entry which is preliminary data.</text>
</comment>
<feature type="binding site" evidence="3">
    <location>
        <begin position="98"/>
        <end position="101"/>
    </location>
    <ligand>
        <name>substrate</name>
    </ligand>
</feature>
<comment type="function">
    <text evidence="3">Catalyzes the reversible conversion of ribose-5-phosphate to ribulose 5-phosphate.</text>
</comment>
<proteinExistence type="inferred from homology"/>
<dbReference type="PANTHER" id="PTHR43748:SF3">
    <property type="entry name" value="RIBOSE-5-PHOSPHATE ISOMERASE 3, CHLOROPLASTIC-RELATED"/>
    <property type="match status" value="1"/>
</dbReference>
<comment type="similarity">
    <text evidence="3">Belongs to the ribose 5-phosphate isomerase family.</text>
</comment>
<feature type="active site" description="Proton acceptor" evidence="3">
    <location>
        <position position="107"/>
    </location>
</feature>
<dbReference type="RefSeq" id="WP_077396540.1">
    <property type="nucleotide sequence ID" value="NZ_JATM01000003.1"/>
</dbReference>
<dbReference type="InterPro" id="IPR020672">
    <property type="entry name" value="Ribose5P_isomerase_typA_subgr"/>
</dbReference>
<keyword evidence="2 3" id="KW-0413">Isomerase</keyword>
<gene>
    <name evidence="3" type="primary">rpiA</name>
    <name evidence="4" type="ORF">AL01_06135</name>
</gene>
<dbReference type="Gene3D" id="3.40.50.1360">
    <property type="match status" value="1"/>
</dbReference>
<evidence type="ECO:0000256" key="1">
    <source>
        <dbReference type="ARBA" id="ARBA00001713"/>
    </source>
</evidence>
<dbReference type="Proteomes" id="UP000200980">
    <property type="component" value="Unassembled WGS sequence"/>
</dbReference>
<organism evidence="4 5">
    <name type="scientific">Bombella intestini</name>
    <dbReference type="NCBI Taxonomy" id="1539051"/>
    <lineage>
        <taxon>Bacteria</taxon>
        <taxon>Pseudomonadati</taxon>
        <taxon>Pseudomonadota</taxon>
        <taxon>Alphaproteobacteria</taxon>
        <taxon>Acetobacterales</taxon>
        <taxon>Acetobacteraceae</taxon>
        <taxon>Bombella</taxon>
    </lineage>
</organism>
<dbReference type="UniPathway" id="UPA00115">
    <property type="reaction ID" value="UER00412"/>
</dbReference>
<accession>A0A1S8GPP2</accession>
<feature type="binding site" evidence="3">
    <location>
        <begin position="28"/>
        <end position="31"/>
    </location>
    <ligand>
        <name>substrate</name>
    </ligand>
</feature>
<dbReference type="InterPro" id="IPR037171">
    <property type="entry name" value="NagB/RpiA_transferase-like"/>
</dbReference>
<evidence type="ECO:0000313" key="5">
    <source>
        <dbReference type="Proteomes" id="UP000200980"/>
    </source>
</evidence>
<dbReference type="Pfam" id="PF06026">
    <property type="entry name" value="Rib_5-P_isom_A"/>
    <property type="match status" value="1"/>
</dbReference>